<sequence length="93" mass="10940">EILEGLRQKGHEIVVVSPENNLHVKPSKNFILKTYPVPLKEEEINGHLQSFLVDAFEEGSFLERFLRVHRRVQRLFELGFIACEHLLYNKELI</sequence>
<protein>
    <submittedName>
        <fullName evidence="2">UD11 glucuronosyltransferase</fullName>
    </submittedName>
</protein>
<dbReference type="AlphaFoldDB" id="A0A7L0WX49"/>
<evidence type="ECO:0000256" key="1">
    <source>
        <dbReference type="ARBA" id="ARBA00022679"/>
    </source>
</evidence>
<feature type="non-terminal residue" evidence="2">
    <location>
        <position position="93"/>
    </location>
</feature>
<organism evidence="2 3">
    <name type="scientific">Alectura lathami</name>
    <name type="common">Australian brush turkey</name>
    <dbReference type="NCBI Taxonomy" id="81907"/>
    <lineage>
        <taxon>Eukaryota</taxon>
        <taxon>Metazoa</taxon>
        <taxon>Chordata</taxon>
        <taxon>Craniata</taxon>
        <taxon>Vertebrata</taxon>
        <taxon>Euteleostomi</taxon>
        <taxon>Archelosauria</taxon>
        <taxon>Archosauria</taxon>
        <taxon>Dinosauria</taxon>
        <taxon>Saurischia</taxon>
        <taxon>Theropoda</taxon>
        <taxon>Coelurosauria</taxon>
        <taxon>Aves</taxon>
        <taxon>Neognathae</taxon>
        <taxon>Galloanserae</taxon>
        <taxon>Galliformes</taxon>
        <taxon>Megapodiidae</taxon>
        <taxon>Alectura</taxon>
    </lineage>
</organism>
<dbReference type="InterPro" id="IPR002213">
    <property type="entry name" value="UDP_glucos_trans"/>
</dbReference>
<keyword evidence="3" id="KW-1185">Reference proteome</keyword>
<dbReference type="Pfam" id="PF00201">
    <property type="entry name" value="UDPGT"/>
    <property type="match status" value="1"/>
</dbReference>
<evidence type="ECO:0000313" key="2">
    <source>
        <dbReference type="EMBL" id="NXL96085.1"/>
    </source>
</evidence>
<dbReference type="Proteomes" id="UP000562322">
    <property type="component" value="Unassembled WGS sequence"/>
</dbReference>
<dbReference type="EMBL" id="VXAV01021470">
    <property type="protein sequence ID" value="NXL96085.1"/>
    <property type="molecule type" value="Genomic_DNA"/>
</dbReference>
<gene>
    <name evidence="2" type="primary">Ugt1a1_2</name>
    <name evidence="2" type="ORF">ALELAT_R15017</name>
</gene>
<name>A0A7L0WX49_ALELA</name>
<dbReference type="GO" id="GO:0008194">
    <property type="term" value="F:UDP-glycosyltransferase activity"/>
    <property type="evidence" value="ECO:0007669"/>
    <property type="project" value="InterPro"/>
</dbReference>
<reference evidence="2 3" key="1">
    <citation type="submission" date="2019-09" db="EMBL/GenBank/DDBJ databases">
        <title>Bird 10,000 Genomes (B10K) Project - Family phase.</title>
        <authorList>
            <person name="Zhang G."/>
        </authorList>
    </citation>
    <scope>NUCLEOTIDE SEQUENCE [LARGE SCALE GENOMIC DNA]</scope>
    <source>
        <strain evidence="2">B10K-DU-001-39</strain>
        <tissue evidence="2">Muscle</tissue>
    </source>
</reference>
<comment type="caution">
    <text evidence="2">The sequence shown here is derived from an EMBL/GenBank/DDBJ whole genome shotgun (WGS) entry which is preliminary data.</text>
</comment>
<accession>A0A7L0WX49</accession>
<dbReference type="OrthoDB" id="5835829at2759"/>
<feature type="non-terminal residue" evidence="2">
    <location>
        <position position="1"/>
    </location>
</feature>
<evidence type="ECO:0000313" key="3">
    <source>
        <dbReference type="Proteomes" id="UP000562322"/>
    </source>
</evidence>
<proteinExistence type="predicted"/>
<keyword evidence="1 2" id="KW-0808">Transferase</keyword>